<organism evidence="1">
    <name type="scientific">marine sediment metagenome</name>
    <dbReference type="NCBI Taxonomy" id="412755"/>
    <lineage>
        <taxon>unclassified sequences</taxon>
        <taxon>metagenomes</taxon>
        <taxon>ecological metagenomes</taxon>
    </lineage>
</organism>
<gene>
    <name evidence="1" type="ORF">LCGC14_3159950</name>
</gene>
<proteinExistence type="predicted"/>
<dbReference type="AlphaFoldDB" id="A0A0F8YG21"/>
<sequence length="153" mass="17780">MSKSKVEDISHTEFINPSIVENDKKYSSKLLSISLTSGIPLFEKKFDDTFKYKSQLFTIGINALRVFLLDSFRRANITNIIVDELTLRMVNIDDVIVYYVYTGDSVVGEKRFNDFVERLVTMDCWRRFSQSEFNIYEKDTKSISLVVEEIFAG</sequence>
<comment type="caution">
    <text evidence="1">The sequence shown here is derived from an EMBL/GenBank/DDBJ whole genome shotgun (WGS) entry which is preliminary data.</text>
</comment>
<reference evidence="1" key="1">
    <citation type="journal article" date="2015" name="Nature">
        <title>Complex archaea that bridge the gap between prokaryotes and eukaryotes.</title>
        <authorList>
            <person name="Spang A."/>
            <person name="Saw J.H."/>
            <person name="Jorgensen S.L."/>
            <person name="Zaremba-Niedzwiedzka K."/>
            <person name="Martijn J."/>
            <person name="Lind A.E."/>
            <person name="van Eijk R."/>
            <person name="Schleper C."/>
            <person name="Guy L."/>
            <person name="Ettema T.J."/>
        </authorList>
    </citation>
    <scope>NUCLEOTIDE SEQUENCE</scope>
</reference>
<name>A0A0F8YG21_9ZZZZ</name>
<accession>A0A0F8YG21</accession>
<protein>
    <submittedName>
        <fullName evidence="1">Uncharacterized protein</fullName>
    </submittedName>
</protein>
<dbReference type="EMBL" id="LAZR01069816">
    <property type="protein sequence ID" value="KKK46966.1"/>
    <property type="molecule type" value="Genomic_DNA"/>
</dbReference>
<evidence type="ECO:0000313" key="1">
    <source>
        <dbReference type="EMBL" id="KKK46966.1"/>
    </source>
</evidence>